<accession>A0AAV9P2W4</accession>
<feature type="compositionally biased region" description="Basic and acidic residues" evidence="1">
    <location>
        <begin position="418"/>
        <end position="438"/>
    </location>
</feature>
<dbReference type="EMBL" id="JAVRRT010000013">
    <property type="protein sequence ID" value="KAK5166699.1"/>
    <property type="molecule type" value="Genomic_DNA"/>
</dbReference>
<proteinExistence type="predicted"/>
<sequence>MNEFLLSEVCTHLRAALKPVWSHTQQAVRRCQNPERPDCRVQRATGGVQSLTLSLPLSGSENQSVGKLINDKATVPVAPEKDCEVCGGKSVIHSEVTRLASAGDEEPSKLLVVLGRWNETGGKIRSRVTVPENLVAVAGLGRLYYVNYVAVHEGASVGYSHYYCYTRGSPAEHAERERNKPPEAPLTDDERAFRETARVKEYLLLREEKYNETAASAYNTWTKREDGRMEYGLPFTQIQARPLCLRMLNFLQSGLGDQVKWPPDRKRALDALLRVLKDILNNFLGELVDFGTDNDANDVRPPLSWYAFTSWFDCDVASSSLSSGDPLTWPEPDYLRTCIISELVHLLPEPSMYEKYDRDDAKNLYLELFEHDSVVEATRQAAEACIKWQTEQRYERNCERFADNVQQHLKELKADKASRLAKQKEKERVAEEKRKQAEQKVQVLRQEDAVGDRRVAQHGMLGAPPARDEGVTPHQKRTARALELPPVIE</sequence>
<evidence type="ECO:0000256" key="1">
    <source>
        <dbReference type="SAM" id="MobiDB-lite"/>
    </source>
</evidence>
<dbReference type="AlphaFoldDB" id="A0AAV9P2W4"/>
<dbReference type="Gene3D" id="3.90.70.10">
    <property type="entry name" value="Cysteine proteinases"/>
    <property type="match status" value="1"/>
</dbReference>
<gene>
    <name evidence="2" type="ORF">LTR77_008243</name>
</gene>
<organism evidence="2 3">
    <name type="scientific">Saxophila tyrrhenica</name>
    <dbReference type="NCBI Taxonomy" id="1690608"/>
    <lineage>
        <taxon>Eukaryota</taxon>
        <taxon>Fungi</taxon>
        <taxon>Dikarya</taxon>
        <taxon>Ascomycota</taxon>
        <taxon>Pezizomycotina</taxon>
        <taxon>Dothideomycetes</taxon>
        <taxon>Dothideomycetidae</taxon>
        <taxon>Mycosphaerellales</taxon>
        <taxon>Extremaceae</taxon>
        <taxon>Saxophila</taxon>
    </lineage>
</organism>
<dbReference type="Proteomes" id="UP001337655">
    <property type="component" value="Unassembled WGS sequence"/>
</dbReference>
<comment type="caution">
    <text evidence="2">The sequence shown here is derived from an EMBL/GenBank/DDBJ whole genome shotgun (WGS) entry which is preliminary data.</text>
</comment>
<reference evidence="2 3" key="1">
    <citation type="submission" date="2023-08" db="EMBL/GenBank/DDBJ databases">
        <title>Black Yeasts Isolated from many extreme environments.</title>
        <authorList>
            <person name="Coleine C."/>
            <person name="Stajich J.E."/>
            <person name="Selbmann L."/>
        </authorList>
    </citation>
    <scope>NUCLEOTIDE SEQUENCE [LARGE SCALE GENOMIC DNA]</scope>
    <source>
        <strain evidence="2 3">CCFEE 5935</strain>
    </source>
</reference>
<feature type="compositionally biased region" description="Basic and acidic residues" evidence="1">
    <location>
        <begin position="445"/>
        <end position="455"/>
    </location>
</feature>
<dbReference type="RefSeq" id="XP_064656581.1">
    <property type="nucleotide sequence ID" value="XM_064805476.1"/>
</dbReference>
<keyword evidence="3" id="KW-1185">Reference proteome</keyword>
<name>A0AAV9P2W4_9PEZI</name>
<feature type="region of interest" description="Disordered" evidence="1">
    <location>
        <begin position="418"/>
        <end position="489"/>
    </location>
</feature>
<evidence type="ECO:0000313" key="2">
    <source>
        <dbReference type="EMBL" id="KAK5166699.1"/>
    </source>
</evidence>
<dbReference type="GeneID" id="89929577"/>
<protein>
    <submittedName>
        <fullName evidence="2">Uncharacterized protein</fullName>
    </submittedName>
</protein>
<evidence type="ECO:0000313" key="3">
    <source>
        <dbReference type="Proteomes" id="UP001337655"/>
    </source>
</evidence>